<protein>
    <submittedName>
        <fullName evidence="1">Uncharacterized protein</fullName>
    </submittedName>
</protein>
<comment type="caution">
    <text evidence="1">The sequence shown here is derived from an EMBL/GenBank/DDBJ whole genome shotgun (WGS) entry which is preliminary data.</text>
</comment>
<keyword evidence="2" id="KW-1185">Reference proteome</keyword>
<evidence type="ECO:0000313" key="2">
    <source>
        <dbReference type="Proteomes" id="UP001231649"/>
    </source>
</evidence>
<accession>A0ACC2Q058</accession>
<evidence type="ECO:0000313" key="1">
    <source>
        <dbReference type="EMBL" id="KAJ8705085.1"/>
    </source>
</evidence>
<name>A0ACC2Q058_9NEOP</name>
<reference evidence="1" key="1">
    <citation type="submission" date="2023-03" db="EMBL/GenBank/DDBJ databases">
        <title>Chromosome-level genomes of two armyworms, Mythimna separata and Mythimna loreyi, provide insights into the biosynthesis and reception of sex pheromones.</title>
        <authorList>
            <person name="Zhao H."/>
        </authorList>
    </citation>
    <scope>NUCLEOTIDE SEQUENCE</scope>
    <source>
        <strain evidence="1">BeijingLab</strain>
    </source>
</reference>
<dbReference type="Proteomes" id="UP001231649">
    <property type="component" value="Chromosome 30"/>
</dbReference>
<gene>
    <name evidence="1" type="ORF">PYW08_012405</name>
</gene>
<organism evidence="1 2">
    <name type="scientific">Mythimna loreyi</name>
    <dbReference type="NCBI Taxonomy" id="667449"/>
    <lineage>
        <taxon>Eukaryota</taxon>
        <taxon>Metazoa</taxon>
        <taxon>Ecdysozoa</taxon>
        <taxon>Arthropoda</taxon>
        <taxon>Hexapoda</taxon>
        <taxon>Insecta</taxon>
        <taxon>Pterygota</taxon>
        <taxon>Neoptera</taxon>
        <taxon>Endopterygota</taxon>
        <taxon>Lepidoptera</taxon>
        <taxon>Glossata</taxon>
        <taxon>Ditrysia</taxon>
        <taxon>Noctuoidea</taxon>
        <taxon>Noctuidae</taxon>
        <taxon>Noctuinae</taxon>
        <taxon>Hadenini</taxon>
        <taxon>Mythimna</taxon>
    </lineage>
</organism>
<dbReference type="EMBL" id="CM056806">
    <property type="protein sequence ID" value="KAJ8705085.1"/>
    <property type="molecule type" value="Genomic_DNA"/>
</dbReference>
<proteinExistence type="predicted"/>
<sequence length="150" mass="17472">MPKSIVLNALDCINVAKLKEIPMKKIHVLTKTMEKLSMCRVCLAQDVRMFVVVNKNLQELYERLTGSAFVTGDSRPMLACFICCTKLKQCCQLQRKCLEAEERFTLMMNEDYEVRHLSTGIPPGLIFELKLKIEEKIKYFFLTHFNTYTH</sequence>